<dbReference type="OrthoDB" id="6370545at2759"/>
<gene>
    <name evidence="12" type="primary">RFT1_1</name>
    <name evidence="12" type="ORF">FJT64_012489</name>
</gene>
<comment type="pathway">
    <text evidence="2">Protein modification; protein glycosylation.</text>
</comment>
<dbReference type="GO" id="GO:0006488">
    <property type="term" value="P:dolichol-linked oligosaccharide biosynthetic process"/>
    <property type="evidence" value="ECO:0007669"/>
    <property type="project" value="InterPro"/>
</dbReference>
<protein>
    <recommendedName>
        <fullName evidence="9">Protein RFT1 homolog</fullName>
    </recommendedName>
</protein>
<dbReference type="AlphaFoldDB" id="A0A6A4VFD5"/>
<accession>A0A6A4VFD5</accession>
<comment type="similarity">
    <text evidence="3 9">Belongs to the RFT1 family.</text>
</comment>
<dbReference type="InterPro" id="IPR007594">
    <property type="entry name" value="RFT1"/>
</dbReference>
<evidence type="ECO:0000256" key="10">
    <source>
        <dbReference type="SAM" id="SignalP"/>
    </source>
</evidence>
<evidence type="ECO:0000256" key="8">
    <source>
        <dbReference type="ARBA" id="ARBA00045912"/>
    </source>
</evidence>
<evidence type="ECO:0000256" key="1">
    <source>
        <dbReference type="ARBA" id="ARBA00004477"/>
    </source>
</evidence>
<evidence type="ECO:0000313" key="12">
    <source>
        <dbReference type="EMBL" id="KAF0289202.1"/>
    </source>
</evidence>
<proteinExistence type="inferred from homology"/>
<evidence type="ECO:0000256" key="9">
    <source>
        <dbReference type="RuleBase" id="RU365067"/>
    </source>
</evidence>
<dbReference type="PANTHER" id="PTHR13117:SF5">
    <property type="entry name" value="PROTEIN RFT1 HOMOLOG"/>
    <property type="match status" value="1"/>
</dbReference>
<feature type="signal peptide" evidence="10">
    <location>
        <begin position="1"/>
        <end position="15"/>
    </location>
</feature>
<dbReference type="GO" id="GO:0034203">
    <property type="term" value="P:glycolipid translocation"/>
    <property type="evidence" value="ECO:0007669"/>
    <property type="project" value="TreeGrafter"/>
</dbReference>
<organism evidence="12 13">
    <name type="scientific">Amphibalanus amphitrite</name>
    <name type="common">Striped barnacle</name>
    <name type="synonym">Balanus amphitrite</name>
    <dbReference type="NCBI Taxonomy" id="1232801"/>
    <lineage>
        <taxon>Eukaryota</taxon>
        <taxon>Metazoa</taxon>
        <taxon>Ecdysozoa</taxon>
        <taxon>Arthropoda</taxon>
        <taxon>Crustacea</taxon>
        <taxon>Multicrustacea</taxon>
        <taxon>Cirripedia</taxon>
        <taxon>Thoracica</taxon>
        <taxon>Thoracicalcarea</taxon>
        <taxon>Balanomorpha</taxon>
        <taxon>Balanoidea</taxon>
        <taxon>Balanidae</taxon>
        <taxon>Amphibalaninae</taxon>
        <taxon>Amphibalanus</taxon>
    </lineage>
</organism>
<reference evidence="12 13" key="1">
    <citation type="submission" date="2019-07" db="EMBL/GenBank/DDBJ databases">
        <title>Draft genome assembly of a fouling barnacle, Amphibalanus amphitrite (Darwin, 1854): The first reference genome for Thecostraca.</title>
        <authorList>
            <person name="Kim W."/>
        </authorList>
    </citation>
    <scope>NUCLEOTIDE SEQUENCE [LARGE SCALE GENOMIC DNA]</scope>
    <source>
        <strain evidence="12">SNU_AA5</strain>
        <tissue evidence="12">Soma without cirri and trophi</tissue>
    </source>
</reference>
<comment type="subcellular location">
    <subcellularLocation>
        <location evidence="1 9">Endoplasmic reticulum membrane</location>
        <topology evidence="1 9">Multi-pass membrane protein</topology>
    </subcellularLocation>
</comment>
<evidence type="ECO:0000313" key="13">
    <source>
        <dbReference type="Proteomes" id="UP000440578"/>
    </source>
</evidence>
<feature type="transmembrane region" description="Helical" evidence="9">
    <location>
        <begin position="209"/>
        <end position="229"/>
    </location>
</feature>
<dbReference type="Gene3D" id="3.40.309.10">
    <property type="entry name" value="Aldehyde Dehydrogenase, Chain A, domain 2"/>
    <property type="match status" value="1"/>
</dbReference>
<keyword evidence="6 9" id="KW-1133">Transmembrane helix</keyword>
<comment type="caution">
    <text evidence="12">The sequence shown here is derived from an EMBL/GenBank/DDBJ whole genome shotgun (WGS) entry which is preliminary data.</text>
</comment>
<evidence type="ECO:0000256" key="5">
    <source>
        <dbReference type="ARBA" id="ARBA00022824"/>
    </source>
</evidence>
<dbReference type="GO" id="GO:0016620">
    <property type="term" value="F:oxidoreductase activity, acting on the aldehyde or oxo group of donors, NAD or NADP as acceptor"/>
    <property type="evidence" value="ECO:0007669"/>
    <property type="project" value="InterPro"/>
</dbReference>
<name>A0A6A4VFD5_AMPAM</name>
<keyword evidence="13" id="KW-1185">Reference proteome</keyword>
<keyword evidence="5" id="KW-0256">Endoplasmic reticulum</keyword>
<keyword evidence="7 9" id="KW-0472">Membrane</keyword>
<dbReference type="EMBL" id="VIIS01002052">
    <property type="protein sequence ID" value="KAF0289202.1"/>
    <property type="molecule type" value="Genomic_DNA"/>
</dbReference>
<evidence type="ECO:0000256" key="4">
    <source>
        <dbReference type="ARBA" id="ARBA00022692"/>
    </source>
</evidence>
<dbReference type="InterPro" id="IPR016161">
    <property type="entry name" value="Ald_DH/histidinol_DH"/>
</dbReference>
<evidence type="ECO:0000256" key="2">
    <source>
        <dbReference type="ARBA" id="ARBA00004922"/>
    </source>
</evidence>
<sequence>MRLATMATLARPVSAAVSAALAGLWLHALSPAPEVTSEYRLGVWVTAAMCRTGDGRPAAVILAQAMLFVKLKLRSPRGHYYGTLLLLWHVRSPDNCLPLSRRASWDPDWCRDSFFKQGLLKQLLTEGERYLMTAFHLLDFSEQGLYDVVANLGSLAARFLFHLEENAYVYFSRTVERGKVGGNVADCVVGAGVCRGGPGSARPLRAMSLLGLVAVTFGWSYSHLLLRLYGGALLTAGPAVSLLRAQCAYVLLLAVNGVLECYTFAVMRQRQINGYRFVAGLPLEPAVSVPPLLGLRPPAAVAAALVTAGLLAAGSESWLYPSSAAAHVAVGALCGPPRASGGWREARGPSRPLHEPTVLADVEDHMFIAKEESFGPIMVVSKFAEG</sequence>
<dbReference type="PANTHER" id="PTHR13117">
    <property type="entry name" value="ENDOPLASMIC RETICULUM MULTISPAN TRANSMEMBRANE PROTEIN-RELATED"/>
    <property type="match status" value="1"/>
</dbReference>
<dbReference type="SUPFAM" id="SSF53720">
    <property type="entry name" value="ALDH-like"/>
    <property type="match status" value="1"/>
</dbReference>
<dbReference type="Pfam" id="PF00171">
    <property type="entry name" value="Aldedh"/>
    <property type="match status" value="1"/>
</dbReference>
<feature type="domain" description="Aldehyde dehydrogenase" evidence="11">
    <location>
        <begin position="353"/>
        <end position="384"/>
    </location>
</feature>
<comment type="caution">
    <text evidence="9">Lacks conserved residue(s) required for the propagation of feature annotation.</text>
</comment>
<keyword evidence="4 9" id="KW-0812">Transmembrane</keyword>
<dbReference type="InterPro" id="IPR016163">
    <property type="entry name" value="Ald_DH_C"/>
</dbReference>
<evidence type="ECO:0000256" key="3">
    <source>
        <dbReference type="ARBA" id="ARBA00010288"/>
    </source>
</evidence>
<evidence type="ECO:0000256" key="7">
    <source>
        <dbReference type="ARBA" id="ARBA00023136"/>
    </source>
</evidence>
<comment type="function">
    <text evidence="8 9">Intramembrane glycolipid transporter that operates in the biosynthetic pathway of dolichol-linked oligosaccharides, the glycan precursors employed in protein asparagine (N)-glycosylation. The sequential addition of sugars to dolichol pyrophosphate produces dolichol-linked oligosaccharides containing fourteen sugars, including two GlcNAcs, nine mannoses and three glucoses. Once assembled, the oligosaccharide is transferred from the lipid to nascent proteins by oligosaccharyltransferases. The assembly of dolichol-linked oligosaccharides begins on the cytosolic side of the endoplasmic reticulum membrane and finishes in its lumen. RFT1 could mediate the translocation of the cytosolically oriented intermediate DolPP-GlcNAc2Man5, produced by ALG11, into the ER lumen where dolichol-linked oligosaccharides assembly continues. However, the intramembrane lipid transporter activity could not be confirmed in vitro.</text>
</comment>
<feature type="chain" id="PRO_5025525168" description="Protein RFT1 homolog" evidence="10">
    <location>
        <begin position="16"/>
        <end position="386"/>
    </location>
</feature>
<dbReference type="GO" id="GO:0005789">
    <property type="term" value="C:endoplasmic reticulum membrane"/>
    <property type="evidence" value="ECO:0007669"/>
    <property type="project" value="UniProtKB-SubCell"/>
</dbReference>
<evidence type="ECO:0000256" key="6">
    <source>
        <dbReference type="ARBA" id="ARBA00022989"/>
    </source>
</evidence>
<keyword evidence="10" id="KW-0732">Signal</keyword>
<dbReference type="Proteomes" id="UP000440578">
    <property type="component" value="Unassembled WGS sequence"/>
</dbReference>
<feature type="transmembrane region" description="Helical" evidence="9">
    <location>
        <begin position="249"/>
        <end position="267"/>
    </location>
</feature>
<evidence type="ECO:0000259" key="11">
    <source>
        <dbReference type="Pfam" id="PF00171"/>
    </source>
</evidence>
<dbReference type="InterPro" id="IPR015590">
    <property type="entry name" value="Aldehyde_DH_dom"/>
</dbReference>
<dbReference type="Pfam" id="PF04506">
    <property type="entry name" value="Rft-1"/>
    <property type="match status" value="1"/>
</dbReference>